<dbReference type="EMBL" id="JAQQWM010000006">
    <property type="protein sequence ID" value="KAK8060080.1"/>
    <property type="molecule type" value="Genomic_DNA"/>
</dbReference>
<name>A0ABR1UPU2_9PEZI</name>
<sequence>MILKLKKEIESARMEADASAAAMHQARSKLKDAEKKLDTLRKKLDEAEKEMGMPLPHDPNPENPNGVSQNSGTQRHAHTFEKTLDAATAPKRNRKYPETFVGSFDKLVSSHWQSMITQAGEHHKQQVPNDPSTLLTLRAVYEVIDKLVEEGTLKRGVQLDLDKKGWPKKIYEIGFTPSRSPASGRPALEDLTPREKLGLLSGSKFDAGEVLILKHPNSSEPDQQTSDQPAKKPAAS</sequence>
<evidence type="ECO:0000256" key="1">
    <source>
        <dbReference type="SAM" id="MobiDB-lite"/>
    </source>
</evidence>
<protein>
    <submittedName>
        <fullName evidence="2">Uncharacterized protein</fullName>
    </submittedName>
</protein>
<dbReference type="Gene3D" id="1.20.120.330">
    <property type="entry name" value="Nucleotidyltransferases domain 2"/>
    <property type="match status" value="1"/>
</dbReference>
<feature type="compositionally biased region" description="Polar residues" evidence="1">
    <location>
        <begin position="216"/>
        <end position="228"/>
    </location>
</feature>
<accession>A0ABR1UPU2</accession>
<feature type="compositionally biased region" description="Basic and acidic residues" evidence="1">
    <location>
        <begin position="29"/>
        <end position="51"/>
    </location>
</feature>
<feature type="compositionally biased region" description="Polar residues" evidence="1">
    <location>
        <begin position="63"/>
        <end position="74"/>
    </location>
</feature>
<gene>
    <name evidence="2" type="ORF">PG996_010010</name>
</gene>
<feature type="region of interest" description="Disordered" evidence="1">
    <location>
        <begin position="210"/>
        <end position="236"/>
    </location>
</feature>
<keyword evidence="3" id="KW-1185">Reference proteome</keyword>
<reference evidence="2 3" key="1">
    <citation type="submission" date="2023-01" db="EMBL/GenBank/DDBJ databases">
        <title>Analysis of 21 Apiospora genomes using comparative genomics revels a genus with tremendous synthesis potential of carbohydrate active enzymes and secondary metabolites.</title>
        <authorList>
            <person name="Sorensen T."/>
        </authorList>
    </citation>
    <scope>NUCLEOTIDE SEQUENCE [LARGE SCALE GENOMIC DNA]</scope>
    <source>
        <strain evidence="2 3">CBS 83171</strain>
    </source>
</reference>
<feature type="region of interest" description="Disordered" evidence="1">
    <location>
        <begin position="12"/>
        <end position="74"/>
    </location>
</feature>
<dbReference type="Proteomes" id="UP001446871">
    <property type="component" value="Unassembled WGS sequence"/>
</dbReference>
<evidence type="ECO:0000313" key="3">
    <source>
        <dbReference type="Proteomes" id="UP001446871"/>
    </source>
</evidence>
<proteinExistence type="predicted"/>
<evidence type="ECO:0000313" key="2">
    <source>
        <dbReference type="EMBL" id="KAK8060080.1"/>
    </source>
</evidence>
<comment type="caution">
    <text evidence="2">The sequence shown here is derived from an EMBL/GenBank/DDBJ whole genome shotgun (WGS) entry which is preliminary data.</text>
</comment>
<organism evidence="2 3">
    <name type="scientific">Apiospora saccharicola</name>
    <dbReference type="NCBI Taxonomy" id="335842"/>
    <lineage>
        <taxon>Eukaryota</taxon>
        <taxon>Fungi</taxon>
        <taxon>Dikarya</taxon>
        <taxon>Ascomycota</taxon>
        <taxon>Pezizomycotina</taxon>
        <taxon>Sordariomycetes</taxon>
        <taxon>Xylariomycetidae</taxon>
        <taxon>Amphisphaeriales</taxon>
        <taxon>Apiosporaceae</taxon>
        <taxon>Apiospora</taxon>
    </lineage>
</organism>